<dbReference type="EMBL" id="AGNL01046670">
    <property type="protein sequence ID" value="EJK47737.1"/>
    <property type="molecule type" value="Genomic_DNA"/>
</dbReference>
<comment type="caution">
    <text evidence="8">The sequence shown here is derived from an EMBL/GenBank/DDBJ whole genome shotgun (WGS) entry which is preliminary data.</text>
</comment>
<dbReference type="PANTHER" id="PTHR43908:SF3">
    <property type="entry name" value="AT29763P-RELATED"/>
    <property type="match status" value="1"/>
</dbReference>
<evidence type="ECO:0000256" key="6">
    <source>
        <dbReference type="SAM" id="MobiDB-lite"/>
    </source>
</evidence>
<dbReference type="GO" id="GO:0005789">
    <property type="term" value="C:endoplasmic reticulum membrane"/>
    <property type="evidence" value="ECO:0007669"/>
    <property type="project" value="TreeGrafter"/>
</dbReference>
<feature type="compositionally biased region" description="Basic and acidic residues" evidence="6">
    <location>
        <begin position="52"/>
        <end position="67"/>
    </location>
</feature>
<dbReference type="eggNOG" id="KOG0714">
    <property type="taxonomic scope" value="Eukaryota"/>
</dbReference>
<feature type="compositionally biased region" description="Basic residues" evidence="6">
    <location>
        <begin position="1"/>
        <end position="21"/>
    </location>
</feature>
<feature type="domain" description="DUF1977" evidence="7">
    <location>
        <begin position="191"/>
        <end position="287"/>
    </location>
</feature>
<evidence type="ECO:0000256" key="2">
    <source>
        <dbReference type="ARBA" id="ARBA00022692"/>
    </source>
</evidence>
<reference evidence="8 9" key="1">
    <citation type="journal article" date="2012" name="Genome Biol.">
        <title>Genome and low-iron response of an oceanic diatom adapted to chronic iron limitation.</title>
        <authorList>
            <person name="Lommer M."/>
            <person name="Specht M."/>
            <person name="Roy A.S."/>
            <person name="Kraemer L."/>
            <person name="Andreson R."/>
            <person name="Gutowska M.A."/>
            <person name="Wolf J."/>
            <person name="Bergner S.V."/>
            <person name="Schilhabel M.B."/>
            <person name="Klostermeier U.C."/>
            <person name="Beiko R.G."/>
            <person name="Rosenstiel P."/>
            <person name="Hippler M."/>
            <person name="Laroche J."/>
        </authorList>
    </citation>
    <scope>NUCLEOTIDE SEQUENCE [LARGE SCALE GENOMIC DNA]</scope>
    <source>
        <strain evidence="8 9">CCMP1005</strain>
    </source>
</reference>
<dbReference type="GO" id="GO:0030544">
    <property type="term" value="F:Hsp70 protein binding"/>
    <property type="evidence" value="ECO:0007669"/>
    <property type="project" value="TreeGrafter"/>
</dbReference>
<dbReference type="OrthoDB" id="10250354at2759"/>
<accession>K0RM03</accession>
<dbReference type="AlphaFoldDB" id="K0RM03"/>
<protein>
    <recommendedName>
        <fullName evidence="7">DUF1977 domain-containing protein</fullName>
    </recommendedName>
</protein>
<organism evidence="8 9">
    <name type="scientific">Thalassiosira oceanica</name>
    <name type="common">Marine diatom</name>
    <dbReference type="NCBI Taxonomy" id="159749"/>
    <lineage>
        <taxon>Eukaryota</taxon>
        <taxon>Sar</taxon>
        <taxon>Stramenopiles</taxon>
        <taxon>Ochrophyta</taxon>
        <taxon>Bacillariophyta</taxon>
        <taxon>Coscinodiscophyceae</taxon>
        <taxon>Thalassiosirophycidae</taxon>
        <taxon>Thalassiosirales</taxon>
        <taxon>Thalassiosiraceae</taxon>
        <taxon>Thalassiosira</taxon>
    </lineage>
</organism>
<feature type="compositionally biased region" description="Gly residues" evidence="6">
    <location>
        <begin position="294"/>
        <end position="303"/>
    </location>
</feature>
<keyword evidence="9" id="KW-1185">Reference proteome</keyword>
<proteinExistence type="predicted"/>
<feature type="region of interest" description="Disordered" evidence="6">
    <location>
        <begin position="291"/>
        <end position="319"/>
    </location>
</feature>
<dbReference type="GO" id="GO:0071218">
    <property type="term" value="P:cellular response to misfolded protein"/>
    <property type="evidence" value="ECO:0007669"/>
    <property type="project" value="TreeGrafter"/>
</dbReference>
<feature type="region of interest" description="Disordered" evidence="6">
    <location>
        <begin position="110"/>
        <end position="130"/>
    </location>
</feature>
<feature type="compositionally biased region" description="Low complexity" evidence="6">
    <location>
        <begin position="68"/>
        <end position="80"/>
    </location>
</feature>
<keyword evidence="4" id="KW-0472">Membrane</keyword>
<evidence type="ECO:0000256" key="3">
    <source>
        <dbReference type="ARBA" id="ARBA00022989"/>
    </source>
</evidence>
<dbReference type="InterPro" id="IPR015399">
    <property type="entry name" value="DUF1977_DnaJ-like"/>
</dbReference>
<evidence type="ECO:0000313" key="8">
    <source>
        <dbReference type="EMBL" id="EJK47737.1"/>
    </source>
</evidence>
<feature type="non-terminal residue" evidence="8">
    <location>
        <position position="1"/>
    </location>
</feature>
<dbReference type="InterPro" id="IPR051100">
    <property type="entry name" value="DnaJ_subfamily_B/C"/>
</dbReference>
<evidence type="ECO:0000313" key="9">
    <source>
        <dbReference type="Proteomes" id="UP000266841"/>
    </source>
</evidence>
<feature type="region of interest" description="Disordered" evidence="6">
    <location>
        <begin position="1"/>
        <end position="96"/>
    </location>
</feature>
<evidence type="ECO:0000256" key="5">
    <source>
        <dbReference type="SAM" id="Coils"/>
    </source>
</evidence>
<dbReference type="PANTHER" id="PTHR43908">
    <property type="entry name" value="AT29763P-RELATED"/>
    <property type="match status" value="1"/>
</dbReference>
<comment type="subcellular location">
    <subcellularLocation>
        <location evidence="1">Membrane</location>
        <topology evidence="1">Single-pass membrane protein</topology>
    </subcellularLocation>
</comment>
<evidence type="ECO:0000256" key="4">
    <source>
        <dbReference type="ARBA" id="ARBA00023136"/>
    </source>
</evidence>
<keyword evidence="5" id="KW-0175">Coiled coil</keyword>
<name>K0RM03_THAOC</name>
<dbReference type="Proteomes" id="UP000266841">
    <property type="component" value="Unassembled WGS sequence"/>
</dbReference>
<gene>
    <name evidence="8" type="ORF">THAOC_33524</name>
</gene>
<sequence length="319" mass="35578">APRARASRGRRLRAVRRRRAQRQVVHARPGRGRRVRPPVEGGWAGSALPRPRSREHGDGRGHQEGLQEARAAAAPGQEQRAQGRRGLQGRGARVRDAFGRAEAADIRRVGRRGPGQPRRGMRRGGAHFNGQEVSPEDIFNMFFGGGMPGGMHAGGGNGFRFLPLLMILLLSFLNSPGDKAAGGNRYFSLTPISPHTNQLGTKLSKVKDIPYYVSDTFLRTVARDRYQLSQVERMVESSYEQYLRKECDNQRRYRRKLEDLSKKTRATEKRAELARRASNFEMPRCDEWADLFGGSTGTAGGGAASQQQRRQQKANHGEL</sequence>
<keyword evidence="3" id="KW-1133">Transmembrane helix</keyword>
<dbReference type="Pfam" id="PF09320">
    <property type="entry name" value="DUF1977"/>
    <property type="match status" value="1"/>
</dbReference>
<evidence type="ECO:0000259" key="7">
    <source>
        <dbReference type="Pfam" id="PF09320"/>
    </source>
</evidence>
<feature type="coiled-coil region" evidence="5">
    <location>
        <begin position="243"/>
        <end position="277"/>
    </location>
</feature>
<evidence type="ECO:0000256" key="1">
    <source>
        <dbReference type="ARBA" id="ARBA00004167"/>
    </source>
</evidence>
<keyword evidence="2" id="KW-0812">Transmembrane</keyword>